<dbReference type="HAMAP" id="MF_01660">
    <property type="entry name" value="MenH"/>
    <property type="match status" value="1"/>
</dbReference>
<dbReference type="Proteomes" id="UP001281447">
    <property type="component" value="Unassembled WGS sequence"/>
</dbReference>
<dbReference type="EC" id="4.2.99.20" evidence="3"/>
<evidence type="ECO:0000313" key="6">
    <source>
        <dbReference type="Proteomes" id="UP001281447"/>
    </source>
</evidence>
<dbReference type="InterPro" id="IPR000073">
    <property type="entry name" value="AB_hydrolase_1"/>
</dbReference>
<dbReference type="InterPro" id="IPR022485">
    <property type="entry name" value="SHCHC_synthase_MenH"/>
</dbReference>
<gene>
    <name evidence="3 5" type="primary">menH</name>
    <name evidence="5" type="ORF">RWE15_00230</name>
</gene>
<dbReference type="PANTHER" id="PTHR42916">
    <property type="entry name" value="2-SUCCINYL-5-ENOLPYRUVYL-6-HYDROXY-3-CYCLOHEXENE-1-CARBOXYLATE SYNTHASE"/>
    <property type="match status" value="1"/>
</dbReference>
<dbReference type="NCBIfam" id="TIGR03695">
    <property type="entry name" value="menH_SHCHC"/>
    <property type="match status" value="1"/>
</dbReference>
<dbReference type="PANTHER" id="PTHR42916:SF1">
    <property type="entry name" value="PROTEIN PHYLLO, CHLOROPLASTIC"/>
    <property type="match status" value="1"/>
</dbReference>
<evidence type="ECO:0000313" key="5">
    <source>
        <dbReference type="EMBL" id="MDY0393141.1"/>
    </source>
</evidence>
<dbReference type="InterPro" id="IPR029058">
    <property type="entry name" value="AB_hydrolase_fold"/>
</dbReference>
<protein>
    <recommendedName>
        <fullName evidence="3">Putative 2-succinyl-6-hydroxy-2,4-cyclohexadiene-1-carboxylate synthase</fullName>
        <shortName evidence="3">SHCHC synthase</shortName>
        <ecNumber evidence="3">4.2.99.20</ecNumber>
    </recommendedName>
</protein>
<evidence type="ECO:0000259" key="4">
    <source>
        <dbReference type="Pfam" id="PF00561"/>
    </source>
</evidence>
<keyword evidence="2 3" id="KW-0456">Lyase</keyword>
<dbReference type="SUPFAM" id="SSF53474">
    <property type="entry name" value="alpha/beta-Hydrolases"/>
    <property type="match status" value="1"/>
</dbReference>
<feature type="domain" description="AB hydrolase-1" evidence="4">
    <location>
        <begin position="22"/>
        <end position="253"/>
    </location>
</feature>
<organism evidence="5 6">
    <name type="scientific">Tigheibacillus halophilus</name>
    <dbReference type="NCBI Taxonomy" id="361280"/>
    <lineage>
        <taxon>Bacteria</taxon>
        <taxon>Bacillati</taxon>
        <taxon>Bacillota</taxon>
        <taxon>Bacilli</taxon>
        <taxon>Bacillales</taxon>
        <taxon>Bacillaceae</taxon>
        <taxon>Tigheibacillus</taxon>
    </lineage>
</organism>
<dbReference type="RefSeq" id="WP_390352068.1">
    <property type="nucleotide sequence ID" value="NZ_JBHUIZ010000002.1"/>
</dbReference>
<reference evidence="5 6" key="1">
    <citation type="submission" date="2023-10" db="EMBL/GenBank/DDBJ databases">
        <title>Virgibacillus halophilus 5B73C genome.</title>
        <authorList>
            <person name="Miliotis G."/>
            <person name="Sengupta P."/>
            <person name="Hameed A."/>
            <person name="Chuvochina M."/>
            <person name="Mcdonagh F."/>
            <person name="Simpson A.C."/>
            <person name="Singh N.K."/>
            <person name="Rekha P.D."/>
            <person name="Raman K."/>
            <person name="Hugenholtz P."/>
            <person name="Venkateswaran K."/>
        </authorList>
    </citation>
    <scope>NUCLEOTIDE SEQUENCE [LARGE SCALE GENOMIC DNA]</scope>
    <source>
        <strain evidence="5 6">5B73C</strain>
    </source>
</reference>
<name>A0ABU5C1H0_9BACI</name>
<keyword evidence="6" id="KW-1185">Reference proteome</keyword>
<comment type="pathway">
    <text evidence="3">Quinol/quinone metabolism; menaquinone biosynthesis.</text>
</comment>
<evidence type="ECO:0000256" key="2">
    <source>
        <dbReference type="ARBA" id="ARBA00023239"/>
    </source>
</evidence>
<comment type="catalytic activity">
    <reaction evidence="3">
        <text>5-enolpyruvoyl-6-hydroxy-2-succinyl-cyclohex-3-ene-1-carboxylate = (1R,6R)-6-hydroxy-2-succinyl-cyclohexa-2,4-diene-1-carboxylate + pyruvate</text>
        <dbReference type="Rhea" id="RHEA:25597"/>
        <dbReference type="ChEBI" id="CHEBI:15361"/>
        <dbReference type="ChEBI" id="CHEBI:58689"/>
        <dbReference type="ChEBI" id="CHEBI:58818"/>
        <dbReference type="EC" id="4.2.99.20"/>
    </reaction>
</comment>
<comment type="caution">
    <text evidence="5">The sequence shown here is derived from an EMBL/GenBank/DDBJ whole genome shotgun (WGS) entry which is preliminary data.</text>
</comment>
<dbReference type="Pfam" id="PF00561">
    <property type="entry name" value="Abhydrolase_1"/>
    <property type="match status" value="1"/>
</dbReference>
<evidence type="ECO:0000256" key="3">
    <source>
        <dbReference type="HAMAP-Rule" id="MF_01660"/>
    </source>
</evidence>
<comment type="subunit">
    <text evidence="3">Monomer.</text>
</comment>
<dbReference type="Gene3D" id="3.40.50.1820">
    <property type="entry name" value="alpha/beta hydrolase"/>
    <property type="match status" value="1"/>
</dbReference>
<comment type="similarity">
    <text evidence="3">Belongs to the AB hydrolase superfamily. MenH family.</text>
</comment>
<dbReference type="PRINTS" id="PR00111">
    <property type="entry name" value="ABHYDROLASE"/>
</dbReference>
<proteinExistence type="inferred from homology"/>
<evidence type="ECO:0000256" key="1">
    <source>
        <dbReference type="ARBA" id="ARBA00022428"/>
    </source>
</evidence>
<comment type="pathway">
    <text evidence="3">Quinol/quinone metabolism; 1,4-dihydroxy-2-naphthoate biosynthesis; 1,4-dihydroxy-2-naphthoate from chorismate: step 3/7.</text>
</comment>
<sequence>MKFLIDDAVYSYEIYGREQATTIVMLHGFTGSSETWKEFVACWQDIYRIITVDLPGHGKSHSATPRSMEACCADLDALFQHVGLDAFHLVGYSMGGRTALSYAVSYPTMLKSLILESASPGLKSEQERAARMASDEKLAEKILKEGITSFVDYWENIPLFATQKHLPEEKKEFIRRERLSQRAEGLHDSLIFMGTGKQPSLWHLLPELKLPILLLAGEHDQKFIAISQHMEKLFSEADLHIVLKAGHAIHVEESEVFGKIVNGFILSVSS</sequence>
<comment type="function">
    <text evidence="3">Catalyzes a proton abstraction reaction that results in 2,5-elimination of pyruvate from 2-succinyl-5-enolpyruvyl-6-hydroxy-3-cyclohexene-1-carboxylate (SEPHCHC) and the formation of 2-succinyl-6-hydroxy-2,4-cyclohexadiene-1-carboxylate (SHCHC).</text>
</comment>
<accession>A0ABU5C1H0</accession>
<dbReference type="GO" id="GO:0070205">
    <property type="term" value="F:2-succinyl-6-hydroxy-2,4-cyclohexadiene-1-carboxylate synthase activity"/>
    <property type="evidence" value="ECO:0007669"/>
    <property type="project" value="UniProtKB-EC"/>
</dbReference>
<keyword evidence="1 3" id="KW-0474">Menaquinone biosynthesis</keyword>
<dbReference type="EMBL" id="JAWDIP010000003">
    <property type="protein sequence ID" value="MDY0393141.1"/>
    <property type="molecule type" value="Genomic_DNA"/>
</dbReference>